<keyword evidence="1" id="KW-1185">Reference proteome</keyword>
<proteinExistence type="predicted"/>
<sequence length="74" mass="8451">MNLGTYSSRRAYPRFFESSSALLKQRIYPTFFYRNLSQQNQVVPRTPIECLLSCASNGEMAFYDVERCTGPGNA</sequence>
<organism evidence="1 2">
    <name type="scientific">Steinernema glaseri</name>
    <dbReference type="NCBI Taxonomy" id="37863"/>
    <lineage>
        <taxon>Eukaryota</taxon>
        <taxon>Metazoa</taxon>
        <taxon>Ecdysozoa</taxon>
        <taxon>Nematoda</taxon>
        <taxon>Chromadorea</taxon>
        <taxon>Rhabditida</taxon>
        <taxon>Tylenchina</taxon>
        <taxon>Panagrolaimomorpha</taxon>
        <taxon>Strongyloidoidea</taxon>
        <taxon>Steinernematidae</taxon>
        <taxon>Steinernema</taxon>
    </lineage>
</organism>
<name>A0A1I8AIS4_9BILA</name>
<dbReference type="WBParaSite" id="L893_g6175.t1">
    <property type="protein sequence ID" value="L893_g6175.t1"/>
    <property type="gene ID" value="L893_g6175"/>
</dbReference>
<reference evidence="2" key="1">
    <citation type="submission" date="2016-11" db="UniProtKB">
        <authorList>
            <consortium name="WormBaseParasite"/>
        </authorList>
    </citation>
    <scope>IDENTIFICATION</scope>
</reference>
<evidence type="ECO:0000313" key="2">
    <source>
        <dbReference type="WBParaSite" id="L893_g6175.t1"/>
    </source>
</evidence>
<dbReference type="AlphaFoldDB" id="A0A1I8AIS4"/>
<accession>A0A1I8AIS4</accession>
<evidence type="ECO:0000313" key="1">
    <source>
        <dbReference type="Proteomes" id="UP000095287"/>
    </source>
</evidence>
<protein>
    <submittedName>
        <fullName evidence="2">Uncharacterized protein</fullName>
    </submittedName>
</protein>
<dbReference type="Proteomes" id="UP000095287">
    <property type="component" value="Unplaced"/>
</dbReference>